<feature type="chain" id="PRO_5015959456" evidence="1">
    <location>
        <begin position="20"/>
        <end position="295"/>
    </location>
</feature>
<name>A0A2W7IPT3_9FLAO</name>
<keyword evidence="1" id="KW-0732">Signal</keyword>
<reference evidence="2 3" key="1">
    <citation type="submission" date="2018-06" db="EMBL/GenBank/DDBJ databases">
        <title>Genomic Encyclopedia of Archaeal and Bacterial Type Strains, Phase II (KMG-II): from individual species to whole genera.</title>
        <authorList>
            <person name="Goeker M."/>
        </authorList>
    </citation>
    <scope>NUCLEOTIDE SEQUENCE [LARGE SCALE GENOMIC DNA]</scope>
    <source>
        <strain evidence="2 3">DSM 15361</strain>
    </source>
</reference>
<keyword evidence="3" id="KW-1185">Reference proteome</keyword>
<sequence length="295" mass="33446">MKNILIYSLLMLFSCVLSAQELNCSVTVNAEQTGKTQLSIFKTLETSVKEFMNQSWTDLDLDDDERIQCSIFITIKEYNSDNFTATVQVQSSRPVYGSLYSTPVLNFKDNDFNFNYTEYQPLRYSENTFNSNLISNLSFYAFTILGLDADTYALQGGEDYHQEAKQIVNISAQTAGGGWTANDGNQSKYKLNADIISSNFTKYREALYVYHRLGLDVMHSDVEAGKNSIVDAIQLLRDVNNNRPNSAPMRAFFDAKSSEIESVFTGGPSVEVNKVVENLRRISPLYNKNWNKIKF</sequence>
<dbReference type="PROSITE" id="PS51257">
    <property type="entry name" value="PROKAR_LIPOPROTEIN"/>
    <property type="match status" value="1"/>
</dbReference>
<dbReference type="EMBL" id="QKYV01000004">
    <property type="protein sequence ID" value="PZW40663.1"/>
    <property type="molecule type" value="Genomic_DNA"/>
</dbReference>
<gene>
    <name evidence="2" type="ORF">LX95_01731</name>
</gene>
<accession>A0A2W7IPT3</accession>
<feature type="signal peptide" evidence="1">
    <location>
        <begin position="1"/>
        <end position="19"/>
    </location>
</feature>
<protein>
    <submittedName>
        <fullName evidence="2">Uncharacterized protein DUF4835</fullName>
    </submittedName>
</protein>
<comment type="caution">
    <text evidence="2">The sequence shown here is derived from an EMBL/GenBank/DDBJ whole genome shotgun (WGS) entry which is preliminary data.</text>
</comment>
<dbReference type="InterPro" id="IPR032274">
    <property type="entry name" value="DUF4835"/>
</dbReference>
<dbReference type="Proteomes" id="UP000249542">
    <property type="component" value="Unassembled WGS sequence"/>
</dbReference>
<organism evidence="2 3">
    <name type="scientific">Mesonia algae</name>
    <dbReference type="NCBI Taxonomy" id="213248"/>
    <lineage>
        <taxon>Bacteria</taxon>
        <taxon>Pseudomonadati</taxon>
        <taxon>Bacteroidota</taxon>
        <taxon>Flavobacteriia</taxon>
        <taxon>Flavobacteriales</taxon>
        <taxon>Flavobacteriaceae</taxon>
        <taxon>Mesonia</taxon>
    </lineage>
</organism>
<dbReference type="Pfam" id="PF16119">
    <property type="entry name" value="DUF4835"/>
    <property type="match status" value="1"/>
</dbReference>
<evidence type="ECO:0000313" key="2">
    <source>
        <dbReference type="EMBL" id="PZW40663.1"/>
    </source>
</evidence>
<dbReference type="RefSeq" id="WP_111541030.1">
    <property type="nucleotide sequence ID" value="NZ_QKYV01000004.1"/>
</dbReference>
<dbReference type="AlphaFoldDB" id="A0A2W7IPT3"/>
<proteinExistence type="predicted"/>
<evidence type="ECO:0000313" key="3">
    <source>
        <dbReference type="Proteomes" id="UP000249542"/>
    </source>
</evidence>
<evidence type="ECO:0000256" key="1">
    <source>
        <dbReference type="SAM" id="SignalP"/>
    </source>
</evidence>